<evidence type="ECO:0000313" key="2">
    <source>
        <dbReference type="Proteomes" id="UP001596457"/>
    </source>
</evidence>
<gene>
    <name evidence="1" type="ORF">ACFQU0_00800</name>
</gene>
<dbReference type="RefSeq" id="WP_382197929.1">
    <property type="nucleotide sequence ID" value="NZ_JBHTBZ010000004.1"/>
</dbReference>
<comment type="caution">
    <text evidence="1">The sequence shown here is derived from an EMBL/GenBank/DDBJ whole genome shotgun (WGS) entry which is preliminary data.</text>
</comment>
<dbReference type="SUPFAM" id="SSF48452">
    <property type="entry name" value="TPR-like"/>
    <property type="match status" value="1"/>
</dbReference>
<reference evidence="2" key="1">
    <citation type="journal article" date="2019" name="Int. J. Syst. Evol. Microbiol.">
        <title>The Global Catalogue of Microorganisms (GCM) 10K type strain sequencing project: providing services to taxonomists for standard genome sequencing and annotation.</title>
        <authorList>
            <consortium name="The Broad Institute Genomics Platform"/>
            <consortium name="The Broad Institute Genome Sequencing Center for Infectious Disease"/>
            <person name="Wu L."/>
            <person name="Ma J."/>
        </authorList>
    </citation>
    <scope>NUCLEOTIDE SEQUENCE [LARGE SCALE GENOMIC DNA]</scope>
    <source>
        <strain evidence="2">CCUG 53903</strain>
    </source>
</reference>
<dbReference type="InterPro" id="IPR011990">
    <property type="entry name" value="TPR-like_helical_dom_sf"/>
</dbReference>
<dbReference type="EMBL" id="JBHTBZ010000004">
    <property type="protein sequence ID" value="MFC7458967.1"/>
    <property type="molecule type" value="Genomic_DNA"/>
</dbReference>
<dbReference type="Gene3D" id="1.25.40.10">
    <property type="entry name" value="Tetratricopeptide repeat domain"/>
    <property type="match status" value="1"/>
</dbReference>
<name>A0ABW2S633_9BURK</name>
<proteinExistence type="predicted"/>
<keyword evidence="2" id="KW-1185">Reference proteome</keyword>
<dbReference type="Proteomes" id="UP001596457">
    <property type="component" value="Unassembled WGS sequence"/>
</dbReference>
<accession>A0ABW2S633</accession>
<organism evidence="1 2">
    <name type="scientific">Hydrogenophaga defluvii</name>
    <dbReference type="NCBI Taxonomy" id="249410"/>
    <lineage>
        <taxon>Bacteria</taxon>
        <taxon>Pseudomonadati</taxon>
        <taxon>Pseudomonadota</taxon>
        <taxon>Betaproteobacteria</taxon>
        <taxon>Burkholderiales</taxon>
        <taxon>Comamonadaceae</taxon>
        <taxon>Hydrogenophaga</taxon>
    </lineage>
</organism>
<evidence type="ECO:0000313" key="1">
    <source>
        <dbReference type="EMBL" id="MFC7458967.1"/>
    </source>
</evidence>
<evidence type="ECO:0008006" key="3">
    <source>
        <dbReference type="Google" id="ProtNLM"/>
    </source>
</evidence>
<protein>
    <recommendedName>
        <fullName evidence="3">Tetratricopeptide repeat protein</fullName>
    </recommendedName>
</protein>
<sequence length="414" mass="44685">MKAQKPPADLLFLTQLLRGGLLVGALAALVGGPAGAQTRFMPAPSQVVLPASAHALGAANGSLREAERDWRRDPQDIQLAIRYARTAFQVGLNEGDLRWFGAAKAAMLPWWNAPALSADGHFVRGLVRQGYHDFAGGLADFDAAIALDGQRSAFWSWRFVIHLLVSDMAAARRDCDTMAARFGAGEGQACAAVLMYRTGRAADGAAQLEQALRRPEFQDSGSQDWLRFHLGEAWRAAGQPARAIAVWEQHLAQQPRAHSVRLALVALLNEQRRFADAKRLAAGPQPNASPSDALLVQQLLASQGLGDGDTVRLAALVDQRLASQAERGEALIERPRMIYLIRYGHDVGAGLALAVDNWRTQNEPPDAVLLAEAALKHRQPKAAQPVLDWMAHTGYTEPALAALAQQLKAALGRS</sequence>